<evidence type="ECO:0000313" key="1">
    <source>
        <dbReference type="EMBL" id="OYR08678.1"/>
    </source>
</evidence>
<accession>A0A256F1C6</accession>
<comment type="caution">
    <text evidence="1">The sequence shown here is derived from an EMBL/GenBank/DDBJ whole genome shotgun (WGS) entry which is preliminary data.</text>
</comment>
<dbReference type="AlphaFoldDB" id="A0A256F1C6"/>
<dbReference type="EMBL" id="NNRL01000165">
    <property type="protein sequence ID" value="OYR08678.1"/>
    <property type="molecule type" value="Genomic_DNA"/>
</dbReference>
<keyword evidence="2" id="KW-1185">Reference proteome</keyword>
<sequence>MSYDDETSPSKLALSKTGLLSGNTTFSIFRQANILGISRAIAYYFPRPVSRWPVQL</sequence>
<proteinExistence type="predicted"/>
<protein>
    <submittedName>
        <fullName evidence="1">Uncharacterized protein</fullName>
    </submittedName>
</protein>
<evidence type="ECO:0000313" key="2">
    <source>
        <dbReference type="Proteomes" id="UP000216478"/>
    </source>
</evidence>
<reference evidence="1 2" key="1">
    <citation type="submission" date="2017-07" db="EMBL/GenBank/DDBJ databases">
        <title>Phylogenetic study on the rhizospheric bacterium Ochrobactrum sp. A44.</title>
        <authorList>
            <person name="Krzyzanowska D.M."/>
            <person name="Ossowicki A."/>
            <person name="Rajewska M."/>
            <person name="Maciag T."/>
            <person name="Kaczynski Z."/>
            <person name="Czerwicka M."/>
            <person name="Jafra S."/>
        </authorList>
    </citation>
    <scope>NUCLEOTIDE SEQUENCE [LARGE SCALE GENOMIC DNA]</scope>
    <source>
        <strain evidence="1 2">OgA9a</strain>
    </source>
</reference>
<organism evidence="1 2">
    <name type="scientific">Brucella grignonensis</name>
    <dbReference type="NCBI Taxonomy" id="94627"/>
    <lineage>
        <taxon>Bacteria</taxon>
        <taxon>Pseudomonadati</taxon>
        <taxon>Pseudomonadota</taxon>
        <taxon>Alphaproteobacteria</taxon>
        <taxon>Hyphomicrobiales</taxon>
        <taxon>Brucellaceae</taxon>
        <taxon>Brucella/Ochrobactrum group</taxon>
        <taxon>Brucella</taxon>
    </lineage>
</organism>
<dbReference type="Proteomes" id="UP000216478">
    <property type="component" value="Unassembled WGS sequence"/>
</dbReference>
<gene>
    <name evidence="1" type="ORF">CEV33_3026</name>
</gene>
<name>A0A256F1C6_9HYPH</name>